<dbReference type="PANTHER" id="PTHR16237">
    <property type="entry name" value="ODONTOGENIC AMELOBLAST-ASSOCIATED PROTEIN"/>
    <property type="match status" value="1"/>
</dbReference>
<keyword evidence="9" id="KW-0964">Secreted</keyword>
<dbReference type="FunCoup" id="A0A6P7XCN3">
    <property type="interactions" value="10"/>
</dbReference>
<dbReference type="GO" id="GO:0005737">
    <property type="term" value="C:cytoplasm"/>
    <property type="evidence" value="ECO:0007669"/>
    <property type="project" value="UniProtKB-SubCell"/>
</dbReference>
<sequence>MKIVTLFVCLFGTAFALPLIPQRFASGSASNELLVGLGLGLGAGAGGLVPPLQQLRTMNPFIPPILELVQQQQQQPQNPVMPQNPFAVRIPFAARLTNAVGFPGQMPFPGQGQFPQVPQGTQQGQHDPMQSQIPQQNQQQPNQLMPYIISYGMPPRMDQNMPPFTQFGFIPQRGGFVMPGGQQQPMPNDVVPGGATVTQVMPAVNVVPHFPNEILNFGNANPGALILLPSQAPTTPGALTSSTDPAVDPSHVENKVNTNLTNEP</sequence>
<comment type="function">
    <text evidence="1">Tooth-associated epithelia protein that probably plays a role in odontogenesis, the complex process that results in the initiation and generation of the tooth. May be incorporated in the enamel matrix at the end of mineralization process. Involved in the induction of RHOA activity via interaction with ARHGEF and expression of downstream factors such as ROCK. Plays a role in attachment of the junctional epithelium to the tooth surface.</text>
</comment>
<dbReference type="GO" id="GO:0005634">
    <property type="term" value="C:nucleus"/>
    <property type="evidence" value="ECO:0007669"/>
    <property type="project" value="UniProtKB-SubCell"/>
</dbReference>
<evidence type="ECO:0000256" key="14">
    <source>
        <dbReference type="ARBA" id="ARBA00030324"/>
    </source>
</evidence>
<evidence type="ECO:0000256" key="6">
    <source>
        <dbReference type="ARBA" id="ARBA00011457"/>
    </source>
</evidence>
<dbReference type="InterPro" id="IPR026802">
    <property type="entry name" value="Odam"/>
</dbReference>
<keyword evidence="8" id="KW-0963">Cytoplasm</keyword>
<comment type="subcellular location">
    <subcellularLocation>
        <location evidence="3">Cytoplasm</location>
    </subcellularLocation>
    <subcellularLocation>
        <location evidence="2">Nucleus</location>
    </subcellularLocation>
    <subcellularLocation>
        <location evidence="4">Secreted</location>
    </subcellularLocation>
</comment>
<feature type="region of interest" description="Disordered" evidence="15">
    <location>
        <begin position="234"/>
        <end position="264"/>
    </location>
</feature>
<dbReference type="PANTHER" id="PTHR16237:SF3">
    <property type="entry name" value="ODONTOGENIC AMELOBLAST-ASSOCIATED PROTEIN"/>
    <property type="match status" value="1"/>
</dbReference>
<protein>
    <recommendedName>
        <fullName evidence="7">Odontogenic ameloblast-associated protein</fullName>
    </recommendedName>
    <alternativeName>
        <fullName evidence="14">Apin</fullName>
    </alternativeName>
</protein>
<reference evidence="18" key="1">
    <citation type="submission" date="2025-08" db="UniProtKB">
        <authorList>
            <consortium name="RefSeq"/>
        </authorList>
    </citation>
    <scope>IDENTIFICATION</scope>
</reference>
<feature type="compositionally biased region" description="Polar residues" evidence="15">
    <location>
        <begin position="234"/>
        <end position="244"/>
    </location>
</feature>
<evidence type="ECO:0000256" key="11">
    <source>
        <dbReference type="ARBA" id="ARBA00022729"/>
    </source>
</evidence>
<evidence type="ECO:0000256" key="5">
    <source>
        <dbReference type="ARBA" id="ARBA00009134"/>
    </source>
</evidence>
<dbReference type="GO" id="GO:0031214">
    <property type="term" value="P:biomineral tissue development"/>
    <property type="evidence" value="ECO:0007669"/>
    <property type="project" value="UniProtKB-KW"/>
</dbReference>
<keyword evidence="17" id="KW-1185">Reference proteome</keyword>
<keyword evidence="11 16" id="KW-0732">Signal</keyword>
<evidence type="ECO:0000256" key="13">
    <source>
        <dbReference type="ARBA" id="ARBA00023242"/>
    </source>
</evidence>
<evidence type="ECO:0000256" key="7">
    <source>
        <dbReference type="ARBA" id="ARBA00017762"/>
    </source>
</evidence>
<evidence type="ECO:0000256" key="16">
    <source>
        <dbReference type="SAM" id="SignalP"/>
    </source>
</evidence>
<evidence type="ECO:0000256" key="1">
    <source>
        <dbReference type="ARBA" id="ARBA00002615"/>
    </source>
</evidence>
<keyword evidence="13" id="KW-0539">Nucleus</keyword>
<evidence type="ECO:0000256" key="9">
    <source>
        <dbReference type="ARBA" id="ARBA00022525"/>
    </source>
</evidence>
<evidence type="ECO:0000256" key="2">
    <source>
        <dbReference type="ARBA" id="ARBA00004123"/>
    </source>
</evidence>
<evidence type="ECO:0000256" key="12">
    <source>
        <dbReference type="ARBA" id="ARBA00023180"/>
    </source>
</evidence>
<dbReference type="AlphaFoldDB" id="A0A6P7XCN3"/>
<accession>A0A6P7XCN3</accession>
<comment type="subunit">
    <text evidence="6">Interacts (via C-terminus) with ARHGEF5.</text>
</comment>
<dbReference type="Proteomes" id="UP000515156">
    <property type="component" value="Chromosome 2"/>
</dbReference>
<dbReference type="GO" id="GO:0005576">
    <property type="term" value="C:extracellular region"/>
    <property type="evidence" value="ECO:0007669"/>
    <property type="project" value="UniProtKB-SubCell"/>
</dbReference>
<dbReference type="Pfam" id="PF15424">
    <property type="entry name" value="ODAM"/>
    <property type="match status" value="1"/>
</dbReference>
<dbReference type="RefSeq" id="XP_030048365.1">
    <property type="nucleotide sequence ID" value="XM_030192505.1"/>
</dbReference>
<organism evidence="17 18">
    <name type="scientific">Microcaecilia unicolor</name>
    <dbReference type="NCBI Taxonomy" id="1415580"/>
    <lineage>
        <taxon>Eukaryota</taxon>
        <taxon>Metazoa</taxon>
        <taxon>Chordata</taxon>
        <taxon>Craniata</taxon>
        <taxon>Vertebrata</taxon>
        <taxon>Euteleostomi</taxon>
        <taxon>Amphibia</taxon>
        <taxon>Gymnophiona</taxon>
        <taxon>Siphonopidae</taxon>
        <taxon>Microcaecilia</taxon>
    </lineage>
</organism>
<evidence type="ECO:0000313" key="17">
    <source>
        <dbReference type="Proteomes" id="UP000515156"/>
    </source>
</evidence>
<evidence type="ECO:0000256" key="4">
    <source>
        <dbReference type="ARBA" id="ARBA00004613"/>
    </source>
</evidence>
<evidence type="ECO:0000256" key="15">
    <source>
        <dbReference type="SAM" id="MobiDB-lite"/>
    </source>
</evidence>
<evidence type="ECO:0000256" key="10">
    <source>
        <dbReference type="ARBA" id="ARBA00022591"/>
    </source>
</evidence>
<evidence type="ECO:0000313" key="18">
    <source>
        <dbReference type="RefSeq" id="XP_030048365.1"/>
    </source>
</evidence>
<comment type="similarity">
    <text evidence="5">Belongs to the ODAM family.</text>
</comment>
<dbReference type="OrthoDB" id="9889202at2759"/>
<proteinExistence type="inferred from homology"/>
<dbReference type="GO" id="GO:0042475">
    <property type="term" value="P:odontogenesis of dentin-containing tooth"/>
    <property type="evidence" value="ECO:0007669"/>
    <property type="project" value="TreeGrafter"/>
</dbReference>
<evidence type="ECO:0000256" key="3">
    <source>
        <dbReference type="ARBA" id="ARBA00004496"/>
    </source>
</evidence>
<feature type="signal peptide" evidence="16">
    <location>
        <begin position="1"/>
        <end position="16"/>
    </location>
</feature>
<name>A0A6P7XCN3_9AMPH</name>
<dbReference type="InParanoid" id="A0A6P7XCN3"/>
<feature type="compositionally biased region" description="Polar residues" evidence="15">
    <location>
        <begin position="255"/>
        <end position="264"/>
    </location>
</feature>
<dbReference type="KEGG" id="muo:115462513"/>
<dbReference type="GeneID" id="115462513"/>
<gene>
    <name evidence="18" type="primary">LOC115462513</name>
</gene>
<keyword evidence="12" id="KW-0325">Glycoprotein</keyword>
<feature type="region of interest" description="Disordered" evidence="15">
    <location>
        <begin position="111"/>
        <end position="139"/>
    </location>
</feature>
<evidence type="ECO:0000256" key="8">
    <source>
        <dbReference type="ARBA" id="ARBA00022490"/>
    </source>
</evidence>
<feature type="chain" id="PRO_5027640476" description="Odontogenic ameloblast-associated protein" evidence="16">
    <location>
        <begin position="17"/>
        <end position="264"/>
    </location>
</feature>
<keyword evidence="10" id="KW-0091">Biomineralization</keyword>